<proteinExistence type="predicted"/>
<sequence length="384" mass="44132">MIDTYILSLARVEGLGDIYNSECSVTVEGTEISTYSLSNLPVNFTITSPGVITMNMRDKDSQTTLASIAFQSSLLNSEWFYWLPLFLGSDNFLSSLPLKITQPRVLIGVNKEIQIPIIIETSEQNEDELAYFESHNGDNKKQESNGKVSSELAYCIKEDNEHLIQYYQNLVKELENDVHRQKNTCKQIVKEFKAQIAELQEQVEFEKKYRIDMQEKFEHCISLYDSIRKREERFFESLHKKSRNLIFDIQTQEVININSFLQNQGNDDKVSHSILNDTLSFPSTIEKKVHETLDRLKLVGLLKRTKDMNFMIGAKTISLSIKQGEVICKSGTSLENYIFKNCKSEIEDFLRMRACPGLQKSSSSRSPIGFSKSPGLYTQRISKY</sequence>
<name>A0A1R2B5V4_9CILI</name>
<gene>
    <name evidence="2" type="ORF">SteCoe_29438</name>
</gene>
<comment type="caution">
    <text evidence="2">The sequence shown here is derived from an EMBL/GenBank/DDBJ whole genome shotgun (WGS) entry which is preliminary data.</text>
</comment>
<dbReference type="Proteomes" id="UP000187209">
    <property type="component" value="Unassembled WGS sequence"/>
</dbReference>
<keyword evidence="1" id="KW-0175">Coiled coil</keyword>
<evidence type="ECO:0000313" key="2">
    <source>
        <dbReference type="EMBL" id="OMJ72173.1"/>
    </source>
</evidence>
<protein>
    <submittedName>
        <fullName evidence="2">Uncharacterized protein</fullName>
    </submittedName>
</protein>
<keyword evidence="3" id="KW-1185">Reference proteome</keyword>
<feature type="coiled-coil region" evidence="1">
    <location>
        <begin position="157"/>
        <end position="216"/>
    </location>
</feature>
<accession>A0A1R2B5V4</accession>
<dbReference type="AlphaFoldDB" id="A0A1R2B5V4"/>
<evidence type="ECO:0000256" key="1">
    <source>
        <dbReference type="SAM" id="Coils"/>
    </source>
</evidence>
<evidence type="ECO:0000313" key="3">
    <source>
        <dbReference type="Proteomes" id="UP000187209"/>
    </source>
</evidence>
<reference evidence="2 3" key="1">
    <citation type="submission" date="2016-11" db="EMBL/GenBank/DDBJ databases">
        <title>The macronuclear genome of Stentor coeruleus: a giant cell with tiny introns.</title>
        <authorList>
            <person name="Slabodnick M."/>
            <person name="Ruby J.G."/>
            <person name="Reiff S.B."/>
            <person name="Swart E.C."/>
            <person name="Gosai S."/>
            <person name="Prabakaran S."/>
            <person name="Witkowska E."/>
            <person name="Larue G.E."/>
            <person name="Fisher S."/>
            <person name="Freeman R.M."/>
            <person name="Gunawardena J."/>
            <person name="Chu W."/>
            <person name="Stover N.A."/>
            <person name="Gregory B.D."/>
            <person name="Nowacki M."/>
            <person name="Derisi J."/>
            <person name="Roy S.W."/>
            <person name="Marshall W.F."/>
            <person name="Sood P."/>
        </authorList>
    </citation>
    <scope>NUCLEOTIDE SEQUENCE [LARGE SCALE GENOMIC DNA]</scope>
    <source>
        <strain evidence="2">WM001</strain>
    </source>
</reference>
<dbReference type="EMBL" id="MPUH01000923">
    <property type="protein sequence ID" value="OMJ72173.1"/>
    <property type="molecule type" value="Genomic_DNA"/>
</dbReference>
<organism evidence="2 3">
    <name type="scientific">Stentor coeruleus</name>
    <dbReference type="NCBI Taxonomy" id="5963"/>
    <lineage>
        <taxon>Eukaryota</taxon>
        <taxon>Sar</taxon>
        <taxon>Alveolata</taxon>
        <taxon>Ciliophora</taxon>
        <taxon>Postciliodesmatophora</taxon>
        <taxon>Heterotrichea</taxon>
        <taxon>Heterotrichida</taxon>
        <taxon>Stentoridae</taxon>
        <taxon>Stentor</taxon>
    </lineage>
</organism>